<evidence type="ECO:0000313" key="2">
    <source>
        <dbReference type="EMBL" id="RVU21135.1"/>
    </source>
</evidence>
<feature type="transmembrane region" description="Helical" evidence="1">
    <location>
        <begin position="20"/>
        <end position="39"/>
    </location>
</feature>
<feature type="transmembrane region" description="Helical" evidence="1">
    <location>
        <begin position="51"/>
        <end position="73"/>
    </location>
</feature>
<reference evidence="2 3" key="1">
    <citation type="submission" date="2019-01" db="EMBL/GenBank/DDBJ databases">
        <authorList>
            <person name="Chen W.-M."/>
        </authorList>
    </citation>
    <scope>NUCLEOTIDE SEQUENCE [LARGE SCALE GENOMIC DNA]</scope>
    <source>
        <strain evidence="2 3">TER-1</strain>
    </source>
</reference>
<protein>
    <recommendedName>
        <fullName evidence="4">MFS transporter</fullName>
    </recommendedName>
</protein>
<keyword evidence="1" id="KW-0472">Membrane</keyword>
<keyword evidence="1" id="KW-0812">Transmembrane</keyword>
<sequence length="78" mass="7930">MSLVHNERTKLTATYLNTAADGMVTAGVIAPLAAAAFGVSGASGHLPTLTLALGVLIFLFGSIALHAPARYVLKGLKP</sequence>
<comment type="caution">
    <text evidence="2">The sequence shown here is derived from an EMBL/GenBank/DDBJ whole genome shotgun (WGS) entry which is preliminary data.</text>
</comment>
<evidence type="ECO:0008006" key="4">
    <source>
        <dbReference type="Google" id="ProtNLM"/>
    </source>
</evidence>
<keyword evidence="1" id="KW-1133">Transmembrane helix</keyword>
<dbReference type="EMBL" id="SACP01000002">
    <property type="protein sequence ID" value="RVU21135.1"/>
    <property type="molecule type" value="Genomic_DNA"/>
</dbReference>
<dbReference type="AlphaFoldDB" id="A0A437PFV4"/>
<evidence type="ECO:0000313" key="3">
    <source>
        <dbReference type="Proteomes" id="UP000286997"/>
    </source>
</evidence>
<name>A0A437PFV4_9HYPH</name>
<keyword evidence="3" id="KW-1185">Reference proteome</keyword>
<dbReference type="OrthoDB" id="7997654at2"/>
<evidence type="ECO:0000256" key="1">
    <source>
        <dbReference type="SAM" id="Phobius"/>
    </source>
</evidence>
<dbReference type="Proteomes" id="UP000286997">
    <property type="component" value="Unassembled WGS sequence"/>
</dbReference>
<proteinExistence type="predicted"/>
<gene>
    <name evidence="2" type="ORF">EOE48_03295</name>
</gene>
<accession>A0A437PFV4</accession>
<organism evidence="2 3">
    <name type="scientific">Methylobacterium oryzihabitans</name>
    <dbReference type="NCBI Taxonomy" id="2499852"/>
    <lineage>
        <taxon>Bacteria</taxon>
        <taxon>Pseudomonadati</taxon>
        <taxon>Pseudomonadota</taxon>
        <taxon>Alphaproteobacteria</taxon>
        <taxon>Hyphomicrobiales</taxon>
        <taxon>Methylobacteriaceae</taxon>
        <taxon>Methylobacterium</taxon>
    </lineage>
</organism>
<dbReference type="RefSeq" id="WP_127727354.1">
    <property type="nucleotide sequence ID" value="NZ_SACP01000002.1"/>
</dbReference>